<dbReference type="HOGENOM" id="CLU_587540_0_0_11"/>
<proteinExistence type="predicted"/>
<evidence type="ECO:0000256" key="2">
    <source>
        <dbReference type="ARBA" id="ARBA00023239"/>
    </source>
</evidence>
<dbReference type="InterPro" id="IPR029068">
    <property type="entry name" value="Glyas_Bleomycin-R_OHBP_Dase"/>
</dbReference>
<evidence type="ECO:0000259" key="3">
    <source>
        <dbReference type="Pfam" id="PF18029"/>
    </source>
</evidence>
<keyword evidence="2" id="KW-0456">Lyase</keyword>
<evidence type="ECO:0000313" key="4">
    <source>
        <dbReference type="EMBL" id="ACU53747.1"/>
    </source>
</evidence>
<keyword evidence="5" id="KW-1185">Reference proteome</keyword>
<reference evidence="4 5" key="1">
    <citation type="journal article" date="2009" name="Stand. Genomic Sci.">
        <title>Complete genome sequence of Acidimicrobium ferrooxidans type strain (ICP).</title>
        <authorList>
            <person name="Clum A."/>
            <person name="Nolan M."/>
            <person name="Lang E."/>
            <person name="Glavina Del Rio T."/>
            <person name="Tice H."/>
            <person name="Copeland A."/>
            <person name="Cheng J.F."/>
            <person name="Lucas S."/>
            <person name="Chen F."/>
            <person name="Bruce D."/>
            <person name="Goodwin L."/>
            <person name="Pitluck S."/>
            <person name="Ivanova N."/>
            <person name="Mavrommatis K."/>
            <person name="Mikhailova N."/>
            <person name="Pati A."/>
            <person name="Chen A."/>
            <person name="Palaniappan K."/>
            <person name="Goker M."/>
            <person name="Spring S."/>
            <person name="Land M."/>
            <person name="Hauser L."/>
            <person name="Chang Y.J."/>
            <person name="Jeffries C.C."/>
            <person name="Chain P."/>
            <person name="Bristow J."/>
            <person name="Eisen J.A."/>
            <person name="Markowitz V."/>
            <person name="Hugenholtz P."/>
            <person name="Kyrpides N.C."/>
            <person name="Klenk H.P."/>
            <person name="Lapidus A."/>
        </authorList>
    </citation>
    <scope>NUCLEOTIDE SEQUENCE [LARGE SCALE GENOMIC DNA]</scope>
    <source>
        <strain evidence="5">DSM 10331 / JCM 15462 / NBRC 103882 / ICP</strain>
    </source>
</reference>
<dbReference type="OrthoDB" id="9797895at2"/>
<name>C7LYD9_ACIFD</name>
<dbReference type="GO" id="GO:0046872">
    <property type="term" value="F:metal ion binding"/>
    <property type="evidence" value="ECO:0007669"/>
    <property type="project" value="UniProtKB-KW"/>
</dbReference>
<dbReference type="RefSeq" id="WP_015798236.1">
    <property type="nucleotide sequence ID" value="NC_013124.1"/>
</dbReference>
<accession>C7LYD9</accession>
<dbReference type="SUPFAM" id="SSF54593">
    <property type="entry name" value="Glyoxalase/Bleomycin resistance protein/Dihydroxybiphenyl dioxygenase"/>
    <property type="match status" value="1"/>
</dbReference>
<dbReference type="PANTHER" id="PTHR33542">
    <property type="entry name" value="SIROHYDROCHLORIN FERROCHELATASE, CHLOROPLASTIC"/>
    <property type="match status" value="1"/>
</dbReference>
<dbReference type="InterPro" id="IPR041581">
    <property type="entry name" value="Glyoxalase_6"/>
</dbReference>
<keyword evidence="1" id="KW-0479">Metal-binding</keyword>
<evidence type="ECO:0000313" key="5">
    <source>
        <dbReference type="Proteomes" id="UP000000771"/>
    </source>
</evidence>
<sequence>MTHRAPTDLVVLVGHGTRLEHGQAEFRAFVELAARRLPTRVEAGFIEFADPTLADAADAAARSGARRITVAPVVLVGAGHLKDDAASVAARIRALAPDADVRLAPQLGASNELLELAVRRARAVSPMPPEAVLVVGRGSTDPSANAELAAIARLVGERLGVDLVEEAFVSLAQPSVGEGVERLWRLGARSVLLVPWWLFAGVLLERAEQEATERASALGLDLQVAERFGPDPAVLDAVWYGIEDAWRQVRSSCDTCRWRPPFSPPPPIADHGDLRRIEIGIDTPDPGRAAAFWARLLGYRIGDLDSTGTYLDLVAPDGSLPPVFLQRIETADPRANRVHLDLYGASRETLRERALALGAEERSDRREGVDGGAWCVLADPDGVQFCVMQDEPEAD</sequence>
<evidence type="ECO:0000256" key="1">
    <source>
        <dbReference type="ARBA" id="ARBA00022723"/>
    </source>
</evidence>
<organism evidence="4 5">
    <name type="scientific">Acidimicrobium ferrooxidans (strain DSM 10331 / JCM 15462 / NBRC 103882 / ICP)</name>
    <dbReference type="NCBI Taxonomy" id="525909"/>
    <lineage>
        <taxon>Bacteria</taxon>
        <taxon>Bacillati</taxon>
        <taxon>Actinomycetota</taxon>
        <taxon>Acidimicrobiia</taxon>
        <taxon>Acidimicrobiales</taxon>
        <taxon>Acidimicrobiaceae</taxon>
        <taxon>Acidimicrobium</taxon>
    </lineage>
</organism>
<dbReference type="eggNOG" id="COG0346">
    <property type="taxonomic scope" value="Bacteria"/>
</dbReference>
<dbReference type="Gene3D" id="3.40.50.1400">
    <property type="match status" value="2"/>
</dbReference>
<dbReference type="GO" id="GO:0016829">
    <property type="term" value="F:lyase activity"/>
    <property type="evidence" value="ECO:0007669"/>
    <property type="project" value="UniProtKB-KW"/>
</dbReference>
<dbReference type="KEGG" id="afo:Afer_0799"/>
<dbReference type="Gene3D" id="3.10.180.10">
    <property type="entry name" value="2,3-Dihydroxybiphenyl 1,2-Dioxygenase, domain 1"/>
    <property type="match status" value="1"/>
</dbReference>
<dbReference type="CDD" id="cd06587">
    <property type="entry name" value="VOC"/>
    <property type="match status" value="1"/>
</dbReference>
<protein>
    <submittedName>
        <fullName evidence="4">Cobalamin (Vitamin B12) biosynthesis CbiX protein</fullName>
    </submittedName>
</protein>
<dbReference type="Pfam" id="PF01903">
    <property type="entry name" value="CbiX"/>
    <property type="match status" value="2"/>
</dbReference>
<feature type="domain" description="Glyoxalase-like" evidence="3">
    <location>
        <begin position="279"/>
        <end position="388"/>
    </location>
</feature>
<dbReference type="SUPFAM" id="SSF53800">
    <property type="entry name" value="Chelatase"/>
    <property type="match status" value="1"/>
</dbReference>
<dbReference type="Pfam" id="PF18029">
    <property type="entry name" value="Glyoxalase_6"/>
    <property type="match status" value="1"/>
</dbReference>
<dbReference type="STRING" id="525909.Afer_0799"/>
<dbReference type="Proteomes" id="UP000000771">
    <property type="component" value="Chromosome"/>
</dbReference>
<dbReference type="CDD" id="cd03414">
    <property type="entry name" value="CbiX_SirB_C"/>
    <property type="match status" value="1"/>
</dbReference>
<gene>
    <name evidence="4" type="ordered locus">Afer_0799</name>
</gene>
<dbReference type="PANTHER" id="PTHR33542:SF3">
    <property type="entry name" value="SIROHYDROCHLORIN FERROCHELATASE, CHLOROPLASTIC"/>
    <property type="match status" value="1"/>
</dbReference>
<dbReference type="InterPro" id="IPR050963">
    <property type="entry name" value="Sirohydro_Cobaltochel/CbiX"/>
</dbReference>
<dbReference type="CDD" id="cd03416">
    <property type="entry name" value="CbiX_SirB_N"/>
    <property type="match status" value="1"/>
</dbReference>
<dbReference type="AlphaFoldDB" id="C7LYD9"/>
<dbReference type="eggNOG" id="COG2138">
    <property type="taxonomic scope" value="Bacteria"/>
</dbReference>
<dbReference type="EMBL" id="CP001631">
    <property type="protein sequence ID" value="ACU53747.1"/>
    <property type="molecule type" value="Genomic_DNA"/>
</dbReference>
<dbReference type="InterPro" id="IPR002762">
    <property type="entry name" value="CbiX-like"/>
</dbReference>